<evidence type="ECO:0000256" key="5">
    <source>
        <dbReference type="ARBA" id="ARBA00022771"/>
    </source>
</evidence>
<dbReference type="PANTHER" id="PTHR10131:SF94">
    <property type="entry name" value="TNF RECEPTOR-ASSOCIATED FACTOR 4"/>
    <property type="match status" value="1"/>
</dbReference>
<dbReference type="InterPro" id="IPR002083">
    <property type="entry name" value="MATH/TRAF_dom"/>
</dbReference>
<evidence type="ECO:0000256" key="6">
    <source>
        <dbReference type="ARBA" id="ARBA00022833"/>
    </source>
</evidence>
<dbReference type="InterPro" id="IPR049342">
    <property type="entry name" value="TRAF1-6_MATH_dom"/>
</dbReference>
<dbReference type="GO" id="GO:0043122">
    <property type="term" value="P:regulation of canonical NF-kappaB signal transduction"/>
    <property type="evidence" value="ECO:0007669"/>
    <property type="project" value="TreeGrafter"/>
</dbReference>
<dbReference type="AlphaFoldDB" id="A0AA35TPA9"/>
<keyword evidence="8" id="KW-0175">Coiled coil</keyword>
<comment type="caution">
    <text evidence="11">The sequence shown here is derived from an EMBL/GenBank/DDBJ whole genome shotgun (WGS) entry which is preliminary data.</text>
</comment>
<dbReference type="PROSITE" id="PS50145">
    <property type="entry name" value="ZF_TRAF"/>
    <property type="match status" value="1"/>
</dbReference>
<evidence type="ECO:0000313" key="12">
    <source>
        <dbReference type="Proteomes" id="UP001174909"/>
    </source>
</evidence>
<feature type="non-terminal residue" evidence="11">
    <location>
        <position position="284"/>
    </location>
</feature>
<evidence type="ECO:0000256" key="2">
    <source>
        <dbReference type="ARBA" id="ARBA00022490"/>
    </source>
</evidence>
<keyword evidence="5 7" id="KW-0863">Zinc-finger</keyword>
<evidence type="ECO:0000259" key="9">
    <source>
        <dbReference type="PROSITE" id="PS50144"/>
    </source>
</evidence>
<dbReference type="EMBL" id="CASHTH010003879">
    <property type="protein sequence ID" value="CAI8050571.1"/>
    <property type="molecule type" value="Genomic_DNA"/>
</dbReference>
<keyword evidence="3 7" id="KW-0479">Metal-binding</keyword>
<dbReference type="Pfam" id="PF02176">
    <property type="entry name" value="zf-TRAF"/>
    <property type="match status" value="1"/>
</dbReference>
<dbReference type="Gene3D" id="3.30.40.10">
    <property type="entry name" value="Zinc/RING finger domain, C3HC4 (zinc finger)"/>
    <property type="match status" value="1"/>
</dbReference>
<evidence type="ECO:0000256" key="7">
    <source>
        <dbReference type="PROSITE-ProRule" id="PRU00207"/>
    </source>
</evidence>
<protein>
    <submittedName>
        <fullName evidence="11">TNF receptor-associated factor 4</fullName>
    </submittedName>
</protein>
<dbReference type="InterPro" id="IPR013083">
    <property type="entry name" value="Znf_RING/FYVE/PHD"/>
</dbReference>
<keyword evidence="6 7" id="KW-0862">Zinc</keyword>
<evidence type="ECO:0000256" key="3">
    <source>
        <dbReference type="ARBA" id="ARBA00022723"/>
    </source>
</evidence>
<evidence type="ECO:0000256" key="8">
    <source>
        <dbReference type="SAM" id="Coils"/>
    </source>
</evidence>
<reference evidence="11" key="1">
    <citation type="submission" date="2023-03" db="EMBL/GenBank/DDBJ databases">
        <authorList>
            <person name="Steffen K."/>
            <person name="Cardenas P."/>
        </authorList>
    </citation>
    <scope>NUCLEOTIDE SEQUENCE</scope>
</reference>
<sequence length="284" mass="32930">CPNKCRDAPFERQNVKNHVKDECPLTEIDCPLHYAGCEVRLLRKDMPEHMTDTVTHLTLLATVTQSLLKENQKLRQTTEVLKKENQKLRQTTEVLKKENQKLRQTTEDLKKKNQKQEKEVEILREEMHQMKVMVGVFPIDLHVKYDKDKETIYLPSFYTHSSGYQMCITFYSNGHGDGKGTHVSLFTHLMQGPYDDHLKWPFRGEITVQIVNQTGDHSHVERTISYNDETPDDTAGRVTDKESANGWGFNFLAHTDLEYNAAKKTQYLKDGIIIVRVVEVIITQ</sequence>
<feature type="coiled-coil region" evidence="8">
    <location>
        <begin position="64"/>
        <end position="133"/>
    </location>
</feature>
<dbReference type="InterPro" id="IPR001293">
    <property type="entry name" value="Znf_TRAF"/>
</dbReference>
<keyword evidence="11" id="KW-0675">Receptor</keyword>
<dbReference type="Proteomes" id="UP001174909">
    <property type="component" value="Unassembled WGS sequence"/>
</dbReference>
<proteinExistence type="predicted"/>
<feature type="domain" description="TRAF-type" evidence="10">
    <location>
        <begin position="1"/>
        <end position="37"/>
    </location>
</feature>
<evidence type="ECO:0000313" key="11">
    <source>
        <dbReference type="EMBL" id="CAI8050571.1"/>
    </source>
</evidence>
<keyword evidence="2" id="KW-0963">Cytoplasm</keyword>
<gene>
    <name evidence="11" type="ORF">GBAR_LOCUS27756</name>
</gene>
<feature type="domain" description="MATH" evidence="9">
    <location>
        <begin position="132"/>
        <end position="279"/>
    </location>
</feature>
<dbReference type="GO" id="GO:0008270">
    <property type="term" value="F:zinc ion binding"/>
    <property type="evidence" value="ECO:0007669"/>
    <property type="project" value="UniProtKB-KW"/>
</dbReference>
<dbReference type="Gene3D" id="2.60.210.10">
    <property type="entry name" value="Apoptosis, Tumor Necrosis Factor Receptor Associated Protein 2, Chain A"/>
    <property type="match status" value="1"/>
</dbReference>
<dbReference type="SUPFAM" id="SSF49599">
    <property type="entry name" value="TRAF domain-like"/>
    <property type="match status" value="2"/>
</dbReference>
<dbReference type="Pfam" id="PF21355">
    <property type="entry name" value="TRAF-mep_MATH"/>
    <property type="match status" value="1"/>
</dbReference>
<evidence type="ECO:0000256" key="1">
    <source>
        <dbReference type="ARBA" id="ARBA00004496"/>
    </source>
</evidence>
<name>A0AA35TPA9_GEOBA</name>
<comment type="subcellular location">
    <subcellularLocation>
        <location evidence="1">Cytoplasm</location>
    </subcellularLocation>
</comment>
<evidence type="ECO:0000256" key="4">
    <source>
        <dbReference type="ARBA" id="ARBA00022737"/>
    </source>
</evidence>
<accession>A0AA35TPA9</accession>
<dbReference type="InterPro" id="IPR008974">
    <property type="entry name" value="TRAF-like"/>
</dbReference>
<dbReference type="GO" id="GO:0005737">
    <property type="term" value="C:cytoplasm"/>
    <property type="evidence" value="ECO:0007669"/>
    <property type="project" value="UniProtKB-SubCell"/>
</dbReference>
<organism evidence="11 12">
    <name type="scientific">Geodia barretti</name>
    <name type="common">Barrett's horny sponge</name>
    <dbReference type="NCBI Taxonomy" id="519541"/>
    <lineage>
        <taxon>Eukaryota</taxon>
        <taxon>Metazoa</taxon>
        <taxon>Porifera</taxon>
        <taxon>Demospongiae</taxon>
        <taxon>Heteroscleromorpha</taxon>
        <taxon>Tetractinellida</taxon>
        <taxon>Astrophorina</taxon>
        <taxon>Geodiidae</taxon>
        <taxon>Geodia</taxon>
    </lineage>
</organism>
<feature type="zinc finger region" description="TRAF-type" evidence="7">
    <location>
        <begin position="1"/>
        <end position="37"/>
    </location>
</feature>
<dbReference type="PROSITE" id="PS50144">
    <property type="entry name" value="MATH"/>
    <property type="match status" value="1"/>
</dbReference>
<evidence type="ECO:0000259" key="10">
    <source>
        <dbReference type="PROSITE" id="PS50145"/>
    </source>
</evidence>
<keyword evidence="12" id="KW-1185">Reference proteome</keyword>
<dbReference type="PANTHER" id="PTHR10131">
    <property type="entry name" value="TNF RECEPTOR ASSOCIATED FACTOR"/>
    <property type="match status" value="1"/>
</dbReference>
<keyword evidence="4" id="KW-0677">Repeat</keyword>